<feature type="transmembrane region" description="Helical" evidence="1">
    <location>
        <begin position="65"/>
        <end position="89"/>
    </location>
</feature>
<gene>
    <name evidence="2" type="ORF">CSSPJE1EN1_LOCUS1838</name>
</gene>
<keyword evidence="1" id="KW-1133">Transmembrane helix</keyword>
<accession>A0ABP0VSE7</accession>
<reference evidence="2 3" key="1">
    <citation type="submission" date="2024-02" db="EMBL/GenBank/DDBJ databases">
        <authorList>
            <consortium name="ELIXIR-Norway"/>
            <consortium name="Elixir Norway"/>
        </authorList>
    </citation>
    <scope>NUCLEOTIDE SEQUENCE [LARGE SCALE GENOMIC DNA]</scope>
</reference>
<protein>
    <submittedName>
        <fullName evidence="2">Uncharacterized protein</fullName>
    </submittedName>
</protein>
<keyword evidence="1" id="KW-0472">Membrane</keyword>
<evidence type="ECO:0000256" key="1">
    <source>
        <dbReference type="SAM" id="Phobius"/>
    </source>
</evidence>
<dbReference type="Proteomes" id="UP001497444">
    <property type="component" value="Chromosome 1"/>
</dbReference>
<organism evidence="2 3">
    <name type="scientific">Sphagnum jensenii</name>
    <dbReference type="NCBI Taxonomy" id="128206"/>
    <lineage>
        <taxon>Eukaryota</taxon>
        <taxon>Viridiplantae</taxon>
        <taxon>Streptophyta</taxon>
        <taxon>Embryophyta</taxon>
        <taxon>Bryophyta</taxon>
        <taxon>Sphagnophytina</taxon>
        <taxon>Sphagnopsida</taxon>
        <taxon>Sphagnales</taxon>
        <taxon>Sphagnaceae</taxon>
        <taxon>Sphagnum</taxon>
    </lineage>
</organism>
<keyword evidence="3" id="KW-1185">Reference proteome</keyword>
<name>A0ABP0VSE7_9BRYO</name>
<proteinExistence type="predicted"/>
<evidence type="ECO:0000313" key="3">
    <source>
        <dbReference type="Proteomes" id="UP001497444"/>
    </source>
</evidence>
<sequence length="115" mass="12700">MFPTSESSYSRVSVQSVKLPCGAASGGSLREYGLRGAFPMIPNLRSFSSFRVCIGKVDGELLHKLLAFSAYPSTLWFFAFMLVAQVLLITDHSPALFFVSLKVASLWVRFVEENA</sequence>
<evidence type="ECO:0000313" key="2">
    <source>
        <dbReference type="EMBL" id="CAK9256360.1"/>
    </source>
</evidence>
<keyword evidence="1" id="KW-0812">Transmembrane</keyword>
<dbReference type="EMBL" id="OZ020096">
    <property type="protein sequence ID" value="CAK9256360.1"/>
    <property type="molecule type" value="Genomic_DNA"/>
</dbReference>